<evidence type="ECO:0000313" key="2">
    <source>
        <dbReference type="EMBL" id="GAA4785474.1"/>
    </source>
</evidence>
<name>A0ABP9AVC7_9GAMM</name>
<feature type="transmembrane region" description="Helical" evidence="1">
    <location>
        <begin position="7"/>
        <end position="30"/>
    </location>
</feature>
<evidence type="ECO:0000313" key="3">
    <source>
        <dbReference type="Proteomes" id="UP001499959"/>
    </source>
</evidence>
<feature type="transmembrane region" description="Helical" evidence="1">
    <location>
        <begin position="42"/>
        <end position="65"/>
    </location>
</feature>
<reference evidence="3" key="1">
    <citation type="journal article" date="2019" name="Int. J. Syst. Evol. Microbiol.">
        <title>The Global Catalogue of Microorganisms (GCM) 10K type strain sequencing project: providing services to taxonomists for standard genome sequencing and annotation.</title>
        <authorList>
            <consortium name="The Broad Institute Genomics Platform"/>
            <consortium name="The Broad Institute Genome Sequencing Center for Infectious Disease"/>
            <person name="Wu L."/>
            <person name="Ma J."/>
        </authorList>
    </citation>
    <scope>NUCLEOTIDE SEQUENCE [LARGE SCALE GENOMIC DNA]</scope>
    <source>
        <strain evidence="3">JCM 18204</strain>
    </source>
</reference>
<keyword evidence="3" id="KW-1185">Reference proteome</keyword>
<gene>
    <name evidence="2" type="ORF">GCM10023307_07660</name>
</gene>
<keyword evidence="1" id="KW-0812">Transmembrane</keyword>
<feature type="transmembrane region" description="Helical" evidence="1">
    <location>
        <begin position="151"/>
        <end position="172"/>
    </location>
</feature>
<dbReference type="PANTHER" id="PTHR38095:SF1">
    <property type="entry name" value="ANAEROBIC DIMETHYL SULFOXIDE REDUCTASE CHAIN YNFH"/>
    <property type="match status" value="1"/>
</dbReference>
<feature type="transmembrane region" description="Helical" evidence="1">
    <location>
        <begin position="255"/>
        <end position="276"/>
    </location>
</feature>
<keyword evidence="1" id="KW-1133">Transmembrane helix</keyword>
<proteinExistence type="predicted"/>
<keyword evidence="1" id="KW-0472">Membrane</keyword>
<feature type="transmembrane region" description="Helical" evidence="1">
    <location>
        <begin position="282"/>
        <end position="302"/>
    </location>
</feature>
<feature type="transmembrane region" description="Helical" evidence="1">
    <location>
        <begin position="118"/>
        <end position="139"/>
    </location>
</feature>
<comment type="caution">
    <text evidence="2">The sequence shown here is derived from an EMBL/GenBank/DDBJ whole genome shotgun (WGS) entry which is preliminary data.</text>
</comment>
<dbReference type="PANTHER" id="PTHR38095">
    <property type="entry name" value="ANAEROBIC DIMETHYL SULFOXIDE REDUCTASE CHAIN YNFH"/>
    <property type="match status" value="1"/>
</dbReference>
<dbReference type="Proteomes" id="UP001499959">
    <property type="component" value="Unassembled WGS sequence"/>
</dbReference>
<accession>A0ABP9AVC7</accession>
<organism evidence="2 3">
    <name type="scientific">Lysobacter hankyongensis</name>
    <dbReference type="NCBI Taxonomy" id="1176535"/>
    <lineage>
        <taxon>Bacteria</taxon>
        <taxon>Pseudomonadati</taxon>
        <taxon>Pseudomonadota</taxon>
        <taxon>Gammaproteobacteria</taxon>
        <taxon>Lysobacterales</taxon>
        <taxon>Lysobacteraceae</taxon>
        <taxon>Lysobacter</taxon>
    </lineage>
</organism>
<evidence type="ECO:0000256" key="1">
    <source>
        <dbReference type="SAM" id="Phobius"/>
    </source>
</evidence>
<sequence>MHPAFSVIVFTTLTGTGFGLWFWIALRIALGDRAEWFDGLGWVLGLIAGAALVAAGVIASLWHLGKPARVWRAFSQWRTSWMSREGVFAIACFAVAAAMIAIQSVLIESADDGLALRIGGTLLAPLCVAAICSTAMIYASLKPIPAWRHRLVVPAYLLFAALGGGLLFGPFAGTTLDAPNLVGAGIVAGAIALWLVKHRYWRDLDRDAWPQTRGDAVGLPDRDVNVFERPHTEANYLTREMGFVVARKHAKRLRAIAAVLFALVPALCALPVWLLPHGDATPLLWVGAVSFQVGALVERWLFFAEAKHLVTLYY</sequence>
<dbReference type="InterPro" id="IPR007059">
    <property type="entry name" value="DmsC"/>
</dbReference>
<feature type="transmembrane region" description="Helical" evidence="1">
    <location>
        <begin position="86"/>
        <end position="106"/>
    </location>
</feature>
<dbReference type="Pfam" id="PF04976">
    <property type="entry name" value="DmsC"/>
    <property type="match status" value="1"/>
</dbReference>
<dbReference type="EMBL" id="BAABJE010000002">
    <property type="protein sequence ID" value="GAA4785474.1"/>
    <property type="molecule type" value="Genomic_DNA"/>
</dbReference>
<feature type="transmembrane region" description="Helical" evidence="1">
    <location>
        <begin position="178"/>
        <end position="196"/>
    </location>
</feature>
<dbReference type="RefSeq" id="WP_345301977.1">
    <property type="nucleotide sequence ID" value="NZ_BAABJE010000002.1"/>
</dbReference>
<protein>
    <submittedName>
        <fullName evidence="2">Dimethyl sulfoxide reductase anchor subunit</fullName>
    </submittedName>
</protein>